<dbReference type="Proteomes" id="UP000294881">
    <property type="component" value="Unassembled WGS sequence"/>
</dbReference>
<keyword evidence="2" id="KW-1185">Reference proteome</keyword>
<dbReference type="SUPFAM" id="SSF56801">
    <property type="entry name" value="Acetyl-CoA synthetase-like"/>
    <property type="match status" value="1"/>
</dbReference>
<reference evidence="1 2" key="1">
    <citation type="submission" date="2019-03" db="EMBL/GenBank/DDBJ databases">
        <title>Genomic Encyclopedia of Type Strains, Phase IV (KMG-IV): sequencing the most valuable type-strain genomes for metagenomic binning, comparative biology and taxonomic classification.</title>
        <authorList>
            <person name="Goeker M."/>
        </authorList>
    </citation>
    <scope>NUCLEOTIDE SEQUENCE [LARGE SCALE GENOMIC DNA]</scope>
    <source>
        <strain evidence="1 2">DSM 22958</strain>
    </source>
</reference>
<dbReference type="InterPro" id="IPR045851">
    <property type="entry name" value="AMP-bd_C_sf"/>
</dbReference>
<evidence type="ECO:0000313" key="2">
    <source>
        <dbReference type="Proteomes" id="UP000294881"/>
    </source>
</evidence>
<evidence type="ECO:0000313" key="1">
    <source>
        <dbReference type="EMBL" id="TCO15976.1"/>
    </source>
</evidence>
<dbReference type="EMBL" id="SLWL01000001">
    <property type="protein sequence ID" value="TCO15976.1"/>
    <property type="molecule type" value="Genomic_DNA"/>
</dbReference>
<proteinExistence type="predicted"/>
<comment type="caution">
    <text evidence="1">The sequence shown here is derived from an EMBL/GenBank/DDBJ whole genome shotgun (WGS) entry which is preliminary data.</text>
</comment>
<accession>A0A4R2GZ92</accession>
<gene>
    <name evidence="1" type="ORF">EV666_101226</name>
</gene>
<protein>
    <recommendedName>
        <fullName evidence="3">AMP-binding enzyme</fullName>
    </recommendedName>
</protein>
<dbReference type="Gene3D" id="3.30.300.30">
    <property type="match status" value="1"/>
</dbReference>
<evidence type="ECO:0008006" key="3">
    <source>
        <dbReference type="Google" id="ProtNLM"/>
    </source>
</evidence>
<dbReference type="AlphaFoldDB" id="A0A4R2GZ92"/>
<name>A0A4R2GZ92_9HYPH</name>
<sequence>MGEEVKAVVQAGDGYQAGPELAAGLMAYCRTKLSPIRRPKSIDFGPELPGAPTGKLMRRILRDRYWPKEAKGPAAVA</sequence>
<organism evidence="1 2">
    <name type="scientific">Camelimonas lactis</name>
    <dbReference type="NCBI Taxonomy" id="659006"/>
    <lineage>
        <taxon>Bacteria</taxon>
        <taxon>Pseudomonadati</taxon>
        <taxon>Pseudomonadota</taxon>
        <taxon>Alphaproteobacteria</taxon>
        <taxon>Hyphomicrobiales</taxon>
        <taxon>Chelatococcaceae</taxon>
        <taxon>Camelimonas</taxon>
    </lineage>
</organism>